<accession>A0A6N3E0M1</accession>
<reference evidence="3" key="1">
    <citation type="submission" date="2019-11" db="EMBL/GenBank/DDBJ databases">
        <authorList>
            <person name="Feng L."/>
        </authorList>
    </citation>
    <scope>NUCLEOTIDE SEQUENCE</scope>
    <source>
        <strain evidence="3">VrattiLFYP33</strain>
    </source>
</reference>
<dbReference type="Pfam" id="PF05065">
    <property type="entry name" value="Phage_capsid"/>
    <property type="match status" value="1"/>
</dbReference>
<organism evidence="3">
    <name type="scientific">Veillonella ratti</name>
    <dbReference type="NCBI Taxonomy" id="103892"/>
    <lineage>
        <taxon>Bacteria</taxon>
        <taxon>Bacillati</taxon>
        <taxon>Bacillota</taxon>
        <taxon>Negativicutes</taxon>
        <taxon>Veillonellales</taxon>
        <taxon>Veillonellaceae</taxon>
        <taxon>Veillonella</taxon>
    </lineage>
</organism>
<evidence type="ECO:0000256" key="1">
    <source>
        <dbReference type="ARBA" id="ARBA00004328"/>
    </source>
</evidence>
<dbReference type="InterPro" id="IPR024455">
    <property type="entry name" value="Phage_capsid"/>
</dbReference>
<dbReference type="EMBL" id="CACRUX010000063">
    <property type="protein sequence ID" value="VYU33149.1"/>
    <property type="molecule type" value="Genomic_DNA"/>
</dbReference>
<feature type="domain" description="Phage capsid-like C-terminal" evidence="2">
    <location>
        <begin position="124"/>
        <end position="391"/>
    </location>
</feature>
<dbReference type="RefSeq" id="WP_156705319.1">
    <property type="nucleotide sequence ID" value="NZ_CACRUX010000063.1"/>
</dbReference>
<dbReference type="NCBIfam" id="TIGR01554">
    <property type="entry name" value="major_cap_HK97"/>
    <property type="match status" value="1"/>
</dbReference>
<protein>
    <submittedName>
        <fullName evidence="3">Phage capsid family protein</fullName>
    </submittedName>
</protein>
<proteinExistence type="predicted"/>
<dbReference type="GeneID" id="89605108"/>
<evidence type="ECO:0000259" key="2">
    <source>
        <dbReference type="Pfam" id="PF05065"/>
    </source>
</evidence>
<name>A0A6N3E0M1_9FIRM</name>
<comment type="subcellular location">
    <subcellularLocation>
        <location evidence="1">Virion</location>
    </subcellularLocation>
</comment>
<gene>
    <name evidence="3" type="ORF">VRLFYP33_01759</name>
</gene>
<dbReference type="Gene3D" id="3.30.2400.10">
    <property type="entry name" value="Major capsid protein gp5"/>
    <property type="match status" value="1"/>
</dbReference>
<dbReference type="SUPFAM" id="SSF56563">
    <property type="entry name" value="Major capsid protein gp5"/>
    <property type="match status" value="1"/>
</dbReference>
<sequence length="396" mass="44066">MDTILALREKRKNLWDAAKAFLDTARDENGMVSAEDAARYDKMEADVVNLGKEIDRLERQQQLDAQLSQPTTMPITELPGAGQNGAEKKGCASDAYRKAFWDSIRHKNFIDVQNALSVGTDADGGYLVPDEFEHQLIDKLQEENFFRGLATVIHTSGDRKIPVVTGHGEASWMEENGLYPDSQDTFGQQSIGAYKLGTAIRVSEELLNDSAFDLESYIAGEFARRIGTKEEEAFLIGDGKNKPTGVFPSAELGVTANGASITFDDVIDLYHSLRIPYRRKAVWLLNDATIKALRKIKDNNGNYIWQPSVTAGTPDTILNRPCYSTSFAPELAAGSRPMLFGDFSYYWIADREYRSFKRLNELYAANGQIGFLASQRVDGMLMLKEAVQALEMKAKG</sequence>
<dbReference type="InterPro" id="IPR054612">
    <property type="entry name" value="Phage_capsid-like_C"/>
</dbReference>
<dbReference type="AlphaFoldDB" id="A0A6N3E0M1"/>
<dbReference type="Gene3D" id="3.30.2320.10">
    <property type="entry name" value="hypothetical protein PF0899 domain"/>
    <property type="match status" value="1"/>
</dbReference>
<evidence type="ECO:0000313" key="3">
    <source>
        <dbReference type="EMBL" id="VYU33149.1"/>
    </source>
</evidence>